<dbReference type="EMBL" id="JACHXV010000050">
    <property type="protein sequence ID" value="MBB3175585.1"/>
    <property type="molecule type" value="Genomic_DNA"/>
</dbReference>
<dbReference type="AlphaFoldDB" id="A0A850NMD2"/>
<dbReference type="InterPro" id="IPR050336">
    <property type="entry name" value="Chromosome_partition/occlusion"/>
</dbReference>
<dbReference type="SUPFAM" id="SSF109709">
    <property type="entry name" value="KorB DNA-binding domain-like"/>
    <property type="match status" value="1"/>
</dbReference>
<dbReference type="GO" id="GO:0007059">
    <property type="term" value="P:chromosome segregation"/>
    <property type="evidence" value="ECO:0007669"/>
    <property type="project" value="TreeGrafter"/>
</dbReference>
<evidence type="ECO:0000313" key="4">
    <source>
        <dbReference type="Proteomes" id="UP000557688"/>
    </source>
</evidence>
<dbReference type="Pfam" id="PF02195">
    <property type="entry name" value="ParB_N"/>
    <property type="match status" value="1"/>
</dbReference>
<organism evidence="3 5">
    <name type="scientific">Endobacter medicaginis</name>
    <dbReference type="NCBI Taxonomy" id="1181271"/>
    <lineage>
        <taxon>Bacteria</taxon>
        <taxon>Pseudomonadati</taxon>
        <taxon>Pseudomonadota</taxon>
        <taxon>Alphaproteobacteria</taxon>
        <taxon>Acetobacterales</taxon>
        <taxon>Acetobacteraceae</taxon>
        <taxon>Endobacter</taxon>
    </lineage>
</organism>
<protein>
    <submittedName>
        <fullName evidence="3">ParB N-terminal domain-containing protein</fullName>
    </submittedName>
    <submittedName>
        <fullName evidence="2">ParB family chromosome partitioning protein</fullName>
    </submittedName>
</protein>
<comment type="caution">
    <text evidence="3">The sequence shown here is derived from an EMBL/GenBank/DDBJ whole genome shotgun (WGS) entry which is preliminary data.</text>
</comment>
<dbReference type="SMART" id="SM00470">
    <property type="entry name" value="ParB"/>
    <property type="match status" value="1"/>
</dbReference>
<dbReference type="Gene3D" id="3.90.1530.30">
    <property type="match status" value="1"/>
</dbReference>
<feature type="domain" description="ParB-like N-terminal" evidence="1">
    <location>
        <begin position="13"/>
        <end position="114"/>
    </location>
</feature>
<reference evidence="2 4" key="2">
    <citation type="submission" date="2020-08" db="EMBL/GenBank/DDBJ databases">
        <title>Genomic Encyclopedia of Type Strains, Phase III (KMG-III): the genomes of soil and plant-associated and newly described type strains.</title>
        <authorList>
            <person name="Whitman W."/>
        </authorList>
    </citation>
    <scope>NUCLEOTIDE SEQUENCE [LARGE SCALE GENOMIC DNA]</scope>
    <source>
        <strain evidence="2 4">CECT 8088</strain>
    </source>
</reference>
<dbReference type="RefSeq" id="WP_176624503.1">
    <property type="nucleotide sequence ID" value="NZ_JABXXQ010000207.1"/>
</dbReference>
<evidence type="ECO:0000313" key="5">
    <source>
        <dbReference type="Proteomes" id="UP000565205"/>
    </source>
</evidence>
<dbReference type="PANTHER" id="PTHR33375:SF7">
    <property type="entry name" value="CHROMOSOME 2-PARTITIONING PROTEIN PARB-RELATED"/>
    <property type="match status" value="1"/>
</dbReference>
<dbReference type="Proteomes" id="UP000557688">
    <property type="component" value="Unassembled WGS sequence"/>
</dbReference>
<evidence type="ECO:0000313" key="3">
    <source>
        <dbReference type="EMBL" id="NVN30733.1"/>
    </source>
</evidence>
<dbReference type="CDD" id="cd16406">
    <property type="entry name" value="ParB_N_like"/>
    <property type="match status" value="1"/>
</dbReference>
<gene>
    <name evidence="2" type="ORF">FHR90_003447</name>
    <name evidence="3" type="ORF">HUK83_10370</name>
</gene>
<evidence type="ECO:0000313" key="2">
    <source>
        <dbReference type="EMBL" id="MBB3175585.1"/>
    </source>
</evidence>
<dbReference type="GO" id="GO:0005694">
    <property type="term" value="C:chromosome"/>
    <property type="evidence" value="ECO:0007669"/>
    <property type="project" value="TreeGrafter"/>
</dbReference>
<reference evidence="3 5" key="1">
    <citation type="submission" date="2020-06" db="EMBL/GenBank/DDBJ databases">
        <title>Description of novel acetic acid bacteria.</title>
        <authorList>
            <person name="Sombolestani A."/>
        </authorList>
    </citation>
    <scope>NUCLEOTIDE SEQUENCE [LARGE SCALE GENOMIC DNA]</scope>
    <source>
        <strain evidence="3 5">LMG 26838</strain>
    </source>
</reference>
<dbReference type="EMBL" id="JABXXQ010000207">
    <property type="protein sequence ID" value="NVN30733.1"/>
    <property type="molecule type" value="Genomic_DNA"/>
</dbReference>
<sequence length="622" mass="67925">MAVEKIKIEPNSIPVPLDKLLADPRNVRHGFPDSGIAHLADDLAMNGLLQNLVVRHETSDNGEPTGRYFVTAGRRRHSALKHLVKNKRLAKNAAIPCRVTTEEDAGTISLIENISRVAMHPADQFQAFAALSDEGKSIEQIALRFGITTATVERRLRLGRLAPIILSAYRDGLLKEDEAKAFAVTVDQETQARAFDQFRWPSSWSQARSIRSMLTEGEIDNDDARAVYVGADAYEAAGGAMTRDLFSDHVSFGSAELLNRLALEKLEAFADSVRAEGWAKVLVRIEAPAPVELTDFERAFPSEQVGLSAEDAQREADLTARREALEVLDEMTDEQADEIETIDSDLERLAERAVRYAADDLASGLAIVSLNEHSGQPTVRRLKPRAVVQARPSLPGADQSTGNVQEPDKKGLTAALTASLLAHRTRALQAHVAQRPGLALRLLAQALLIERSRLYSTAPLGLRLRHPDTLPPDAAKETQDGAARRVLDEAHEQREDHQPGDEDGLLPWLLAMDDWQVVDLIAPLVAEGIDAGASDWTEEPDCLAAQVARAAEYDPRPYWTADAETYFGRVNKEQIAQAVTEAGGSISTAGKKGDLVIEATRKVADTGWLPALLRPPAPTSQD</sequence>
<dbReference type="Proteomes" id="UP000565205">
    <property type="component" value="Unassembled WGS sequence"/>
</dbReference>
<dbReference type="InterPro" id="IPR036086">
    <property type="entry name" value="ParB/Sulfiredoxin_sf"/>
</dbReference>
<dbReference type="SUPFAM" id="SSF110849">
    <property type="entry name" value="ParB/Sulfiredoxin"/>
    <property type="match status" value="1"/>
</dbReference>
<accession>A0A850NMD2</accession>
<proteinExistence type="predicted"/>
<evidence type="ECO:0000259" key="1">
    <source>
        <dbReference type="SMART" id="SM00470"/>
    </source>
</evidence>
<dbReference type="PANTHER" id="PTHR33375">
    <property type="entry name" value="CHROMOSOME-PARTITIONING PROTEIN PARB-RELATED"/>
    <property type="match status" value="1"/>
</dbReference>
<dbReference type="FunFam" id="3.90.1530.30:FF:000002">
    <property type="entry name" value="Chromosome partitioning protein ParB"/>
    <property type="match status" value="1"/>
</dbReference>
<keyword evidence="4" id="KW-1185">Reference proteome</keyword>
<dbReference type="InterPro" id="IPR003115">
    <property type="entry name" value="ParB_N"/>
</dbReference>
<dbReference type="Gene3D" id="1.10.10.2830">
    <property type="match status" value="1"/>
</dbReference>
<name>A0A850NMD2_9PROT</name>